<evidence type="ECO:0000313" key="9">
    <source>
        <dbReference type="EMBL" id="CEO90558.1"/>
    </source>
</evidence>
<dbReference type="PROSITE" id="PS01303">
    <property type="entry name" value="BCCT"/>
    <property type="match status" value="1"/>
</dbReference>
<name>A0A0B7MQW7_9FIRM</name>
<protein>
    <submittedName>
        <fullName evidence="9">Glycine betaine transporter OpuD</fullName>
    </submittedName>
</protein>
<feature type="transmembrane region" description="Helical" evidence="8">
    <location>
        <begin position="93"/>
        <end position="112"/>
    </location>
</feature>
<feature type="transmembrane region" description="Helical" evidence="8">
    <location>
        <begin position="141"/>
        <end position="164"/>
    </location>
</feature>
<evidence type="ECO:0000256" key="7">
    <source>
        <dbReference type="ARBA" id="ARBA00023136"/>
    </source>
</evidence>
<evidence type="ECO:0000256" key="8">
    <source>
        <dbReference type="SAM" id="Phobius"/>
    </source>
</evidence>
<proteinExistence type="inferred from homology"/>
<comment type="similarity">
    <text evidence="2">Belongs to the BCCT transporter (TC 2.A.15) family.</text>
</comment>
<feature type="transmembrane region" description="Helical" evidence="8">
    <location>
        <begin position="228"/>
        <end position="249"/>
    </location>
</feature>
<evidence type="ECO:0000256" key="3">
    <source>
        <dbReference type="ARBA" id="ARBA00022448"/>
    </source>
</evidence>
<dbReference type="GO" id="GO:0005886">
    <property type="term" value="C:plasma membrane"/>
    <property type="evidence" value="ECO:0007669"/>
    <property type="project" value="UniProtKB-SubCell"/>
</dbReference>
<dbReference type="PANTHER" id="PTHR30047">
    <property type="entry name" value="HIGH-AFFINITY CHOLINE TRANSPORT PROTEIN-RELATED"/>
    <property type="match status" value="1"/>
</dbReference>
<evidence type="ECO:0000256" key="5">
    <source>
        <dbReference type="ARBA" id="ARBA00022692"/>
    </source>
</evidence>
<feature type="transmembrane region" description="Helical" evidence="8">
    <location>
        <begin position="14"/>
        <end position="32"/>
    </location>
</feature>
<feature type="transmembrane region" description="Helical" evidence="8">
    <location>
        <begin position="311"/>
        <end position="333"/>
    </location>
</feature>
<evidence type="ECO:0000313" key="10">
    <source>
        <dbReference type="Proteomes" id="UP000046155"/>
    </source>
</evidence>
<keyword evidence="7 8" id="KW-0472">Membrane</keyword>
<dbReference type="NCBIfam" id="TIGR00842">
    <property type="entry name" value="bcct"/>
    <property type="match status" value="1"/>
</dbReference>
<feature type="transmembrane region" description="Helical" evidence="8">
    <location>
        <begin position="261"/>
        <end position="281"/>
    </location>
</feature>
<dbReference type="EMBL" id="CDRZ01000298">
    <property type="protein sequence ID" value="CEO90558.1"/>
    <property type="molecule type" value="Genomic_DNA"/>
</dbReference>
<dbReference type="Proteomes" id="UP000046155">
    <property type="component" value="Unassembled WGS sequence"/>
</dbReference>
<feature type="transmembrane region" description="Helical" evidence="8">
    <location>
        <begin position="345"/>
        <end position="366"/>
    </location>
</feature>
<dbReference type="GO" id="GO:0022857">
    <property type="term" value="F:transmembrane transporter activity"/>
    <property type="evidence" value="ECO:0007669"/>
    <property type="project" value="InterPro"/>
</dbReference>
<keyword evidence="5 8" id="KW-0812">Transmembrane</keyword>
<accession>A0A0B7MQW7</accession>
<keyword evidence="10" id="KW-1185">Reference proteome</keyword>
<evidence type="ECO:0000256" key="2">
    <source>
        <dbReference type="ARBA" id="ARBA00005658"/>
    </source>
</evidence>
<feature type="transmembrane region" description="Helical" evidence="8">
    <location>
        <begin position="52"/>
        <end position="72"/>
    </location>
</feature>
<evidence type="ECO:0000256" key="6">
    <source>
        <dbReference type="ARBA" id="ARBA00022989"/>
    </source>
</evidence>
<organism evidence="9 10">
    <name type="scientific">Syntrophaceticus schinkii</name>
    <dbReference type="NCBI Taxonomy" id="499207"/>
    <lineage>
        <taxon>Bacteria</taxon>
        <taxon>Bacillati</taxon>
        <taxon>Bacillota</taxon>
        <taxon>Clostridia</taxon>
        <taxon>Thermoanaerobacterales</taxon>
        <taxon>Thermoanaerobacterales Family III. Incertae Sedis</taxon>
        <taxon>Syntrophaceticus</taxon>
    </lineage>
</organism>
<sequence length="524" mass="56936">MDSSSTGKKGIDQIMLIVISIVIGALVVWGIITPKGLEAATSAALAFITSNLGWFFLIVIFLFVIAMIIIMFSKWGKIRLGGQDEKPEFSTMAWFAMLFAAAMGIGLVFWGVSEPLCHYFSPPIGEAASDGAVGIALRYSFFHWGLSAWVVYAFVGMCLGYFAYNLKRPFLISSVIEPLVGKHRWLMPVADFTAIFAIFLGVATSLGLGVMQVAEGLNSVFGFPVSNLIYGVLVIVFTGCFIISAVTGIKRGILYLSNTNLILAGFLLVAVFVLGNPRFVMNALTTGLGEMLQNFIPMSTWTNYLNDGAWVGGWTVFYWAWWIAWAPFVGGFIARISRGRTIKEFIMGSLIVPTLICATWMCVWGGNALYLQHYGIFDFKPMLDASTASPMFGLLQNLPGTTLLSVIAMFVIAIFFITSADSATFVNAMYCSYGNENPKTWLRVVLGCLEGGLALILLLSGGLTALQTASIVGALPFLLFMIAMFFSITRALNNDVVVEPTAVTESNMGSIDLDKTDVTVQPAD</sequence>
<feature type="transmembrane region" description="Helical" evidence="8">
    <location>
        <begin position="465"/>
        <end position="486"/>
    </location>
</feature>
<dbReference type="InterPro" id="IPR000060">
    <property type="entry name" value="BCCT_transptr"/>
</dbReference>
<dbReference type="PANTHER" id="PTHR30047:SF7">
    <property type="entry name" value="HIGH-AFFINITY CHOLINE TRANSPORT PROTEIN"/>
    <property type="match status" value="1"/>
</dbReference>
<comment type="subcellular location">
    <subcellularLocation>
        <location evidence="1">Cell membrane</location>
        <topology evidence="1">Multi-pass membrane protein</topology>
    </subcellularLocation>
</comment>
<gene>
    <name evidence="9" type="primary">opuD</name>
    <name evidence="9" type="ORF">SSCH_960018</name>
</gene>
<evidence type="ECO:0000256" key="1">
    <source>
        <dbReference type="ARBA" id="ARBA00004651"/>
    </source>
</evidence>
<evidence type="ECO:0000256" key="4">
    <source>
        <dbReference type="ARBA" id="ARBA00022475"/>
    </source>
</evidence>
<dbReference type="OrthoDB" id="9775735at2"/>
<feature type="transmembrane region" description="Helical" evidence="8">
    <location>
        <begin position="440"/>
        <end position="459"/>
    </location>
</feature>
<reference evidence="10" key="1">
    <citation type="submission" date="2015-01" db="EMBL/GenBank/DDBJ databases">
        <authorList>
            <person name="Manzoor Shahid"/>
            <person name="Zubair Saima"/>
        </authorList>
    </citation>
    <scope>NUCLEOTIDE SEQUENCE [LARGE SCALE GENOMIC DNA]</scope>
    <source>
        <strain evidence="10">Sp3</strain>
    </source>
</reference>
<dbReference type="RefSeq" id="WP_052835751.1">
    <property type="nucleotide sequence ID" value="NZ_CDRZ01000298.1"/>
</dbReference>
<keyword evidence="3" id="KW-0813">Transport</keyword>
<dbReference type="Pfam" id="PF02028">
    <property type="entry name" value="BCCT"/>
    <property type="match status" value="1"/>
</dbReference>
<keyword evidence="6 8" id="KW-1133">Transmembrane helix</keyword>
<dbReference type="AlphaFoldDB" id="A0A0B7MQW7"/>
<keyword evidence="4" id="KW-1003">Cell membrane</keyword>
<dbReference type="InterPro" id="IPR018093">
    <property type="entry name" value="BCCT_CS"/>
</dbReference>
<feature type="transmembrane region" description="Helical" evidence="8">
    <location>
        <begin position="403"/>
        <end position="428"/>
    </location>
</feature>
<feature type="transmembrane region" description="Helical" evidence="8">
    <location>
        <begin position="185"/>
        <end position="208"/>
    </location>
</feature>